<evidence type="ECO:0000313" key="1">
    <source>
        <dbReference type="EMBL" id="EFC97937.1"/>
    </source>
</evidence>
<organism evidence="1 2">
    <name type="scientific">Hungatella hathewayi DSM 13479</name>
    <dbReference type="NCBI Taxonomy" id="566550"/>
    <lineage>
        <taxon>Bacteria</taxon>
        <taxon>Bacillati</taxon>
        <taxon>Bacillota</taxon>
        <taxon>Clostridia</taxon>
        <taxon>Lachnospirales</taxon>
        <taxon>Lachnospiraceae</taxon>
        <taxon>Hungatella</taxon>
    </lineage>
</organism>
<protein>
    <submittedName>
        <fullName evidence="1">Uncharacterized protein</fullName>
    </submittedName>
</protein>
<dbReference type="AlphaFoldDB" id="D3AJR4"/>
<name>D3AJR4_9FIRM</name>
<dbReference type="EMBL" id="ACIO01000324">
    <property type="protein sequence ID" value="EFC97937.1"/>
    <property type="molecule type" value="Genomic_DNA"/>
</dbReference>
<dbReference type="HOGENOM" id="CLU_3200767_0_0_9"/>
<gene>
    <name evidence="1" type="ORF">CLOSTHATH_03855</name>
</gene>
<accession>D3AJR4</accession>
<reference evidence="1 2" key="1">
    <citation type="submission" date="2010-01" db="EMBL/GenBank/DDBJ databases">
        <authorList>
            <person name="Weinstock G."/>
            <person name="Sodergren E."/>
            <person name="Clifton S."/>
            <person name="Fulton L."/>
            <person name="Fulton B."/>
            <person name="Courtney L."/>
            <person name="Fronick C."/>
            <person name="Harrison M."/>
            <person name="Strong C."/>
            <person name="Farmer C."/>
            <person name="Delahaunty K."/>
            <person name="Markovic C."/>
            <person name="Hall O."/>
            <person name="Minx P."/>
            <person name="Tomlinson C."/>
            <person name="Mitreva M."/>
            <person name="Nelson J."/>
            <person name="Hou S."/>
            <person name="Wollam A."/>
            <person name="Pepin K.H."/>
            <person name="Johnson M."/>
            <person name="Bhonagiri V."/>
            <person name="Nash W.E."/>
            <person name="Warren W."/>
            <person name="Chinwalla A."/>
            <person name="Mardis E.R."/>
            <person name="Wilson R.K."/>
        </authorList>
    </citation>
    <scope>NUCLEOTIDE SEQUENCE [LARGE SCALE GENOMIC DNA]</scope>
    <source>
        <strain evidence="1 2">DSM 13479</strain>
    </source>
</reference>
<proteinExistence type="predicted"/>
<dbReference type="Proteomes" id="UP000004968">
    <property type="component" value="Unassembled WGS sequence"/>
</dbReference>
<evidence type="ECO:0000313" key="2">
    <source>
        <dbReference type="Proteomes" id="UP000004968"/>
    </source>
</evidence>
<sequence>METCRQNNPLTMQVLALRKYTDTLVFHSVLDGMFRLRLLMQDEDQ</sequence>
<comment type="caution">
    <text evidence="1">The sequence shown here is derived from an EMBL/GenBank/DDBJ whole genome shotgun (WGS) entry which is preliminary data.</text>
</comment>